<dbReference type="Proteomes" id="UP000289886">
    <property type="component" value="Unassembled WGS sequence"/>
</dbReference>
<name>A0A444UTH8_ACIRT</name>
<reference evidence="2 3" key="1">
    <citation type="submission" date="2019-01" db="EMBL/GenBank/DDBJ databases">
        <title>Draft Genome and Complete Hox-Cluster Characterization of the Sterlet Sturgeon (Acipenser ruthenus).</title>
        <authorList>
            <person name="Wei Q."/>
        </authorList>
    </citation>
    <scope>NUCLEOTIDE SEQUENCE [LARGE SCALE GENOMIC DNA]</scope>
    <source>
        <strain evidence="2">WHYD16114868_AA</strain>
        <tissue evidence="2">Blood</tissue>
    </source>
</reference>
<proteinExistence type="predicted"/>
<dbReference type="AlphaFoldDB" id="A0A444UTH8"/>
<evidence type="ECO:0000313" key="3">
    <source>
        <dbReference type="Proteomes" id="UP000289886"/>
    </source>
</evidence>
<protein>
    <submittedName>
        <fullName evidence="2">Rod cGMP-specific 3',5'-cyclic phosphodiesterase subunit beta</fullName>
    </submittedName>
</protein>
<comment type="caution">
    <text evidence="2">The sequence shown here is derived from an EMBL/GenBank/DDBJ whole genome shotgun (WGS) entry which is preliminary data.</text>
</comment>
<accession>A0A444UTH8</accession>
<gene>
    <name evidence="2" type="ORF">EOD39_21142</name>
</gene>
<dbReference type="InterPro" id="IPR029016">
    <property type="entry name" value="GAF-like_dom_sf"/>
</dbReference>
<organism evidence="2 3">
    <name type="scientific">Acipenser ruthenus</name>
    <name type="common">Sterlet sturgeon</name>
    <dbReference type="NCBI Taxonomy" id="7906"/>
    <lineage>
        <taxon>Eukaryota</taxon>
        <taxon>Metazoa</taxon>
        <taxon>Chordata</taxon>
        <taxon>Craniata</taxon>
        <taxon>Vertebrata</taxon>
        <taxon>Euteleostomi</taxon>
        <taxon>Actinopterygii</taxon>
        <taxon>Chondrostei</taxon>
        <taxon>Acipenseriformes</taxon>
        <taxon>Acipenseridae</taxon>
        <taxon>Acipenser</taxon>
    </lineage>
</organism>
<dbReference type="Gene3D" id="3.30.450.40">
    <property type="match status" value="2"/>
</dbReference>
<dbReference type="EMBL" id="SCEB01008639">
    <property type="protein sequence ID" value="RXM91473.1"/>
    <property type="molecule type" value="Genomic_DNA"/>
</dbReference>
<evidence type="ECO:0000259" key="1">
    <source>
        <dbReference type="SMART" id="SM00065"/>
    </source>
</evidence>
<feature type="domain" description="GAF" evidence="1">
    <location>
        <begin position="90"/>
        <end position="233"/>
    </location>
</feature>
<dbReference type="InterPro" id="IPR003018">
    <property type="entry name" value="GAF"/>
</dbReference>
<dbReference type="Pfam" id="PF01590">
    <property type="entry name" value="GAF"/>
    <property type="match status" value="2"/>
</dbReference>
<evidence type="ECO:0000313" key="2">
    <source>
        <dbReference type="EMBL" id="RXM91473.1"/>
    </source>
</evidence>
<keyword evidence="3" id="KW-1185">Reference proteome</keyword>
<dbReference type="SMART" id="SM00065">
    <property type="entry name" value="GAF"/>
    <property type="match status" value="1"/>
</dbReference>
<dbReference type="SUPFAM" id="SSF55781">
    <property type="entry name" value="GAF domain-like"/>
    <property type="match status" value="2"/>
</dbReference>
<sequence length="274" mass="31609">MKSSHFSSFVDTLTSYETKSILATPIMNGKDIVAVIMAVNKIEGSGFSQEDEDLFLKYLNFASLNLKIYHLSYLHNCETRKGQVFEELTDIERQFHKALYTVRAYLNCDRYSVGLLDMTKDKEFFDLWPILMGEVPPYSGPQTPDGRICNLMNAPSEDMFKFQSEPLDDSGWTIKNVLSLPIVNKKEEIVGVATFYNRKDGKPFDEQDETLMESLTQFLGWSVLNTDTYDKMNRLENRKDIAQDMVLYHVKCRNDEIQNILVGNSRENMTIINK</sequence>